<evidence type="ECO:0008006" key="3">
    <source>
        <dbReference type="Google" id="ProtNLM"/>
    </source>
</evidence>
<comment type="caution">
    <text evidence="1">The sequence shown here is derived from an EMBL/GenBank/DDBJ whole genome shotgun (WGS) entry which is preliminary data.</text>
</comment>
<keyword evidence="2" id="KW-1185">Reference proteome</keyword>
<accession>A0A4Q7KX16</accession>
<protein>
    <recommendedName>
        <fullName evidence="3">Excreted virulence factor EspC (Type VII ESX diderm)</fullName>
    </recommendedName>
</protein>
<dbReference type="EMBL" id="SGWQ01000003">
    <property type="protein sequence ID" value="RZS40830.1"/>
    <property type="molecule type" value="Genomic_DNA"/>
</dbReference>
<evidence type="ECO:0000313" key="1">
    <source>
        <dbReference type="EMBL" id="RZS40830.1"/>
    </source>
</evidence>
<proteinExistence type="predicted"/>
<dbReference type="RefSeq" id="WP_130343832.1">
    <property type="nucleotide sequence ID" value="NZ_SGWQ01000003.1"/>
</dbReference>
<evidence type="ECO:0000313" key="2">
    <source>
        <dbReference type="Proteomes" id="UP000294257"/>
    </source>
</evidence>
<organism evidence="1 2">
    <name type="scientific">Herbihabitans rhizosphaerae</name>
    <dbReference type="NCBI Taxonomy" id="1872711"/>
    <lineage>
        <taxon>Bacteria</taxon>
        <taxon>Bacillati</taxon>
        <taxon>Actinomycetota</taxon>
        <taxon>Actinomycetes</taxon>
        <taxon>Pseudonocardiales</taxon>
        <taxon>Pseudonocardiaceae</taxon>
        <taxon>Herbihabitans</taxon>
    </lineage>
</organism>
<reference evidence="1 2" key="1">
    <citation type="submission" date="2019-02" db="EMBL/GenBank/DDBJ databases">
        <title>Genomic Encyclopedia of Type Strains, Phase IV (KMG-IV): sequencing the most valuable type-strain genomes for metagenomic binning, comparative biology and taxonomic classification.</title>
        <authorList>
            <person name="Goeker M."/>
        </authorList>
    </citation>
    <scope>NUCLEOTIDE SEQUENCE [LARGE SCALE GENOMIC DNA]</scope>
    <source>
        <strain evidence="1 2">DSM 101727</strain>
    </source>
</reference>
<dbReference type="OrthoDB" id="3694137at2"/>
<dbReference type="Proteomes" id="UP000294257">
    <property type="component" value="Unassembled WGS sequence"/>
</dbReference>
<name>A0A4Q7KX16_9PSEU</name>
<gene>
    <name evidence="1" type="ORF">EV193_103144</name>
</gene>
<dbReference type="AlphaFoldDB" id="A0A4Q7KX16"/>
<sequence>MPPPDIKMDANGVRQTAQNLRADADKAKNTIGTLFDSGNEAAGAHPGWNSAAALRECGHTWWKELTTLVDQTAWTAWNIDQSAKTNTAKDNEARERLGTVLGGLTSS</sequence>